<dbReference type="KEGG" id="kpin:30172267"/>
<dbReference type="AlphaFoldDB" id="A0A1B9I4X4"/>
<dbReference type="EMBL" id="KI894010">
    <property type="protein sequence ID" value="OCF50573.1"/>
    <property type="molecule type" value="Genomic_DNA"/>
</dbReference>
<dbReference type="InterPro" id="IPR050300">
    <property type="entry name" value="GDXG_lipolytic_enzyme"/>
</dbReference>
<evidence type="ECO:0000259" key="2">
    <source>
        <dbReference type="Pfam" id="PF07859"/>
    </source>
</evidence>
<reference evidence="4" key="4">
    <citation type="submission" date="2024-02" db="EMBL/GenBank/DDBJ databases">
        <title>Comparative genomics of Cryptococcus and Kwoniella reveals pathogenesis evolution and contrasting modes of karyotype evolution via chromosome fusion or intercentromeric recombination.</title>
        <authorList>
            <person name="Coelho M.A."/>
            <person name="David-Palma M."/>
            <person name="Shea T."/>
            <person name="Bowers K."/>
            <person name="McGinley-Smith S."/>
            <person name="Mohammad A.W."/>
            <person name="Gnirke A."/>
            <person name="Yurkov A.M."/>
            <person name="Nowrousian M."/>
            <person name="Sun S."/>
            <person name="Cuomo C.A."/>
            <person name="Heitman J."/>
        </authorList>
    </citation>
    <scope>NUCLEOTIDE SEQUENCE</scope>
    <source>
        <strain evidence="4">CBS 10737</strain>
    </source>
</reference>
<reference evidence="4" key="2">
    <citation type="submission" date="2013-07" db="EMBL/GenBank/DDBJ databases">
        <authorList>
            <consortium name="The Broad Institute Genome Sequencing Platform"/>
            <person name="Cuomo C."/>
            <person name="Litvintseva A."/>
            <person name="Chen Y."/>
            <person name="Heitman J."/>
            <person name="Sun S."/>
            <person name="Springer D."/>
            <person name="Dromer F."/>
            <person name="Young S.K."/>
            <person name="Zeng Q."/>
            <person name="Gargeya S."/>
            <person name="Fitzgerald M."/>
            <person name="Abouelleil A."/>
            <person name="Alvarado L."/>
            <person name="Berlin A.M."/>
            <person name="Chapman S.B."/>
            <person name="Dewar J."/>
            <person name="Goldberg J."/>
            <person name="Griggs A."/>
            <person name="Gujja S."/>
            <person name="Hansen M."/>
            <person name="Howarth C."/>
            <person name="Imamovic A."/>
            <person name="Larimer J."/>
            <person name="McCowan C."/>
            <person name="Murphy C."/>
            <person name="Pearson M."/>
            <person name="Priest M."/>
            <person name="Roberts A."/>
            <person name="Saif S."/>
            <person name="Shea T."/>
            <person name="Sykes S."/>
            <person name="Wortman J."/>
            <person name="Nusbaum C."/>
            <person name="Birren B."/>
        </authorList>
    </citation>
    <scope>NUCLEOTIDE SEQUENCE</scope>
    <source>
        <strain evidence="4">CBS 10737</strain>
    </source>
</reference>
<dbReference type="InterPro" id="IPR013094">
    <property type="entry name" value="AB_hydrolase_3"/>
</dbReference>
<dbReference type="InterPro" id="IPR029058">
    <property type="entry name" value="AB_hydrolase_fold"/>
</dbReference>
<dbReference type="GO" id="GO:0016787">
    <property type="term" value="F:hydrolase activity"/>
    <property type="evidence" value="ECO:0007669"/>
    <property type="project" value="UniProtKB-KW"/>
</dbReference>
<evidence type="ECO:0000313" key="5">
    <source>
        <dbReference type="Proteomes" id="UP000094020"/>
    </source>
</evidence>
<evidence type="ECO:0000256" key="1">
    <source>
        <dbReference type="ARBA" id="ARBA00022801"/>
    </source>
</evidence>
<dbReference type="SUPFAM" id="SSF53474">
    <property type="entry name" value="alpha/beta-Hydrolases"/>
    <property type="match status" value="1"/>
</dbReference>
<accession>A0A1B9I4X4</accession>
<keyword evidence="1" id="KW-0378">Hydrolase</keyword>
<keyword evidence="5" id="KW-1185">Reference proteome</keyword>
<reference evidence="3" key="1">
    <citation type="submission" date="2013-07" db="EMBL/GenBank/DDBJ databases">
        <title>The Genome Sequence of Cryptococcus pinus CBS10737.</title>
        <authorList>
            <consortium name="The Broad Institute Genome Sequencing Platform"/>
            <person name="Cuomo C."/>
            <person name="Litvintseva A."/>
            <person name="Chen Y."/>
            <person name="Heitman J."/>
            <person name="Sun S."/>
            <person name="Springer D."/>
            <person name="Dromer F."/>
            <person name="Young S.K."/>
            <person name="Zeng Q."/>
            <person name="Gargeya S."/>
            <person name="Fitzgerald M."/>
            <person name="Abouelleil A."/>
            <person name="Alvarado L."/>
            <person name="Berlin A.M."/>
            <person name="Chapman S.B."/>
            <person name="Dewar J."/>
            <person name="Goldberg J."/>
            <person name="Griggs A."/>
            <person name="Gujja S."/>
            <person name="Hansen M."/>
            <person name="Howarth C."/>
            <person name="Imamovic A."/>
            <person name="Larimer J."/>
            <person name="McCowan C."/>
            <person name="Murphy C."/>
            <person name="Pearson M."/>
            <person name="Priest M."/>
            <person name="Roberts A."/>
            <person name="Saif S."/>
            <person name="Shea T."/>
            <person name="Sykes S."/>
            <person name="Wortman J."/>
            <person name="Nusbaum C."/>
            <person name="Birren B."/>
        </authorList>
    </citation>
    <scope>NUCLEOTIDE SEQUENCE [LARGE SCALE GENOMIC DNA]</scope>
    <source>
        <strain evidence="3">CBS 10737</strain>
    </source>
</reference>
<dbReference type="GeneID" id="30172267"/>
<dbReference type="RefSeq" id="XP_019011792.1">
    <property type="nucleotide sequence ID" value="XM_019155638.1"/>
</dbReference>
<sequence>MTSLTHSDQDPQKSNSIPSKWSLLLQAKLLRQAGSLGLSLLQMYYAPPIVPSPNKTIYIDSIFGDIENQSKKSIRLDIYFPKEEEEDKEENYKLKSKPCLINFHGGGFVIGQGTDDSLFAKMSIEKSKFIFITVSYRLSPEFPFPIPIEDCLSSIIYIGNNLKDLNINEDKILLSGFSAGGNLALSCLNILNSLKTNSNEWGYKNSLKNQIIPKIKGIILFYPSLNYNISREEKIKNMIKPENALPTNLTRLFDFSYLPGNYKNGNTLIEIDRKDIRISPVLASDDLLNSLPPVWITICEYDMLRQEGLDFVNKLKSLNKEVEFSEVKGEKHGWDKPLPITPKPSVIEEYDKALEAAERWLS</sequence>
<organism evidence="3">
    <name type="scientific">Kwoniella pini CBS 10737</name>
    <dbReference type="NCBI Taxonomy" id="1296096"/>
    <lineage>
        <taxon>Eukaryota</taxon>
        <taxon>Fungi</taxon>
        <taxon>Dikarya</taxon>
        <taxon>Basidiomycota</taxon>
        <taxon>Agaricomycotina</taxon>
        <taxon>Tremellomycetes</taxon>
        <taxon>Tremellales</taxon>
        <taxon>Cryptococcaceae</taxon>
        <taxon>Kwoniella</taxon>
    </lineage>
</organism>
<dbReference type="Gene3D" id="3.40.50.1820">
    <property type="entry name" value="alpha/beta hydrolase"/>
    <property type="match status" value="1"/>
</dbReference>
<proteinExistence type="predicted"/>
<reference evidence="3" key="3">
    <citation type="submission" date="2016-07" db="EMBL/GenBank/DDBJ databases">
        <title>Evolution of pathogenesis and genome organization in the Tremellales.</title>
        <authorList>
            <person name="Cuomo C."/>
            <person name="Litvintseva A."/>
            <person name="Heitman J."/>
            <person name="Chen Y."/>
            <person name="Sun S."/>
            <person name="Springer D."/>
            <person name="Dromer F."/>
            <person name="Young S."/>
            <person name="Zeng Q."/>
            <person name="Chapman S."/>
            <person name="Gujja S."/>
            <person name="Saif S."/>
            <person name="Birren B."/>
        </authorList>
    </citation>
    <scope>NUCLEOTIDE SEQUENCE</scope>
    <source>
        <strain evidence="3">CBS 10737</strain>
    </source>
</reference>
<protein>
    <recommendedName>
        <fullName evidence="2">Alpha/beta hydrolase fold-3 domain-containing protein</fullName>
    </recommendedName>
</protein>
<gene>
    <name evidence="3" type="ORF">I206_03898</name>
    <name evidence="4" type="ORF">I206_105193</name>
</gene>
<dbReference type="Pfam" id="PF07859">
    <property type="entry name" value="Abhydrolase_3"/>
    <property type="match status" value="1"/>
</dbReference>
<dbReference type="PANTHER" id="PTHR48081:SF8">
    <property type="entry name" value="ALPHA_BETA HYDROLASE FOLD-3 DOMAIN-CONTAINING PROTEIN-RELATED"/>
    <property type="match status" value="1"/>
</dbReference>
<evidence type="ECO:0000313" key="3">
    <source>
        <dbReference type="EMBL" id="OCF50573.1"/>
    </source>
</evidence>
<dbReference type="PANTHER" id="PTHR48081">
    <property type="entry name" value="AB HYDROLASE SUPERFAMILY PROTEIN C4A8.06C"/>
    <property type="match status" value="1"/>
</dbReference>
<evidence type="ECO:0000313" key="4">
    <source>
        <dbReference type="EMBL" id="WWC71240.1"/>
    </source>
</evidence>
<dbReference type="Proteomes" id="UP000094020">
    <property type="component" value="Chromosome 7"/>
</dbReference>
<name>A0A1B9I4X4_9TREE</name>
<feature type="domain" description="Alpha/beta hydrolase fold-3" evidence="2">
    <location>
        <begin position="100"/>
        <end position="334"/>
    </location>
</feature>
<dbReference type="STRING" id="1296096.A0A1B9I4X4"/>
<dbReference type="OrthoDB" id="408631at2759"/>
<dbReference type="EMBL" id="CP144525">
    <property type="protein sequence ID" value="WWC71240.1"/>
    <property type="molecule type" value="Genomic_DNA"/>
</dbReference>